<feature type="chain" id="PRO_5046651439" evidence="4">
    <location>
        <begin position="19"/>
        <end position="159"/>
    </location>
</feature>
<keyword evidence="7" id="KW-1185">Reference proteome</keyword>
<dbReference type="PANTHER" id="PTHR12302">
    <property type="entry name" value="EBNA2 BINDING PROTEIN P100"/>
    <property type="match status" value="1"/>
</dbReference>
<reference evidence="6 7" key="1">
    <citation type="journal article" date="2025" name="Int. J. Syst. Evol. Microbiol.">
        <title>Desulfovibrio falkowii sp. nov., Porphyromonas miyakawae sp. nov., Mediterraneibacter flintii sp. nov. and Owariibacterium komagatae gen. nov., sp. nov., isolated from human faeces.</title>
        <authorList>
            <person name="Hamaguchi T."/>
            <person name="Ohara M."/>
            <person name="Hisatomi A."/>
            <person name="Sekiguchi K."/>
            <person name="Takeda J.I."/>
            <person name="Ueyama J."/>
            <person name="Ito M."/>
            <person name="Nishiwaki H."/>
            <person name="Ogi T."/>
            <person name="Hirayama M."/>
            <person name="Ohkuma M."/>
            <person name="Sakamoto M."/>
            <person name="Ohno K."/>
        </authorList>
    </citation>
    <scope>NUCLEOTIDE SEQUENCE [LARGE SCALE GENOMIC DNA]</scope>
    <source>
        <strain evidence="6 7">13CB8C</strain>
    </source>
</reference>
<dbReference type="SUPFAM" id="SSF50199">
    <property type="entry name" value="Staphylococcal nuclease"/>
    <property type="match status" value="1"/>
</dbReference>
<dbReference type="Pfam" id="PF00565">
    <property type="entry name" value="SNase"/>
    <property type="match status" value="1"/>
</dbReference>
<sequence length="159" mass="17745">MRCLILIFAILVPVVAQAWPGDVLTVHDGDTVRVQPADGKAVSIRVYGVDCPELGQPYGTEARDLTAQLLLGKRVEVIPAQSRKSYKREVAGVVLLDDMMVLQDALISAGLAWVDNRFCKMAVCDLWRQHQADAKATRRGLWSADSPIPPWTWRRMPHK</sequence>
<evidence type="ECO:0000259" key="5">
    <source>
        <dbReference type="PROSITE" id="PS50830"/>
    </source>
</evidence>
<dbReference type="PROSITE" id="PS50830">
    <property type="entry name" value="TNASE_3"/>
    <property type="match status" value="1"/>
</dbReference>
<feature type="domain" description="TNase-like" evidence="5">
    <location>
        <begin position="17"/>
        <end position="144"/>
    </location>
</feature>
<keyword evidence="4" id="KW-0732">Signal</keyword>
<dbReference type="InterPro" id="IPR002071">
    <property type="entry name" value="Thermonucl_AS"/>
</dbReference>
<dbReference type="InterPro" id="IPR016071">
    <property type="entry name" value="Staphylococal_nuclease_OB-fold"/>
</dbReference>
<keyword evidence="1" id="KW-0540">Nuclease</keyword>
<dbReference type="EMBL" id="BAAFSG010000001">
    <property type="protein sequence ID" value="GAB1254601.1"/>
    <property type="molecule type" value="Genomic_DNA"/>
</dbReference>
<dbReference type="SMART" id="SM00318">
    <property type="entry name" value="SNc"/>
    <property type="match status" value="1"/>
</dbReference>
<evidence type="ECO:0000256" key="2">
    <source>
        <dbReference type="ARBA" id="ARBA00022759"/>
    </source>
</evidence>
<keyword evidence="3" id="KW-0378">Hydrolase</keyword>
<evidence type="ECO:0000256" key="1">
    <source>
        <dbReference type="ARBA" id="ARBA00022722"/>
    </source>
</evidence>
<dbReference type="Proteomes" id="UP001628192">
    <property type="component" value="Unassembled WGS sequence"/>
</dbReference>
<evidence type="ECO:0000256" key="3">
    <source>
        <dbReference type="ARBA" id="ARBA00022801"/>
    </source>
</evidence>
<comment type="caution">
    <text evidence="6">The sequence shown here is derived from an EMBL/GenBank/DDBJ whole genome shotgun (WGS) entry which is preliminary data.</text>
</comment>
<proteinExistence type="predicted"/>
<evidence type="ECO:0000313" key="6">
    <source>
        <dbReference type="EMBL" id="GAB1254601.1"/>
    </source>
</evidence>
<dbReference type="PROSITE" id="PS01123">
    <property type="entry name" value="TNASE_1"/>
    <property type="match status" value="1"/>
</dbReference>
<keyword evidence="2" id="KW-0255">Endonuclease</keyword>
<organism evidence="6 7">
    <name type="scientific">Desulfovibrio falkowii</name>
    <dbReference type="NCBI Taxonomy" id="3136602"/>
    <lineage>
        <taxon>Bacteria</taxon>
        <taxon>Pseudomonadati</taxon>
        <taxon>Thermodesulfobacteriota</taxon>
        <taxon>Desulfovibrionia</taxon>
        <taxon>Desulfovibrionales</taxon>
        <taxon>Desulfovibrionaceae</taxon>
        <taxon>Desulfovibrio</taxon>
    </lineage>
</organism>
<dbReference type="PANTHER" id="PTHR12302:SF3">
    <property type="entry name" value="SERINE_THREONINE-PROTEIN KINASE 31"/>
    <property type="match status" value="1"/>
</dbReference>
<evidence type="ECO:0000256" key="4">
    <source>
        <dbReference type="SAM" id="SignalP"/>
    </source>
</evidence>
<accession>A0ABQ0EAK2</accession>
<gene>
    <name evidence="6" type="ORF">Defa_20880</name>
</gene>
<name>A0ABQ0EAK2_9BACT</name>
<dbReference type="InterPro" id="IPR035437">
    <property type="entry name" value="SNase_OB-fold_sf"/>
</dbReference>
<dbReference type="RefSeq" id="WP_407844860.1">
    <property type="nucleotide sequence ID" value="NZ_BAAFSG010000001.1"/>
</dbReference>
<protein>
    <submittedName>
        <fullName evidence="6">Thermonuclease family protein</fullName>
    </submittedName>
</protein>
<feature type="signal peptide" evidence="4">
    <location>
        <begin position="1"/>
        <end position="18"/>
    </location>
</feature>
<dbReference type="Gene3D" id="2.40.50.90">
    <property type="match status" value="1"/>
</dbReference>
<evidence type="ECO:0000313" key="7">
    <source>
        <dbReference type="Proteomes" id="UP001628192"/>
    </source>
</evidence>